<protein>
    <recommendedName>
        <fullName evidence="2">Ribonuclease H1 N-terminal domain-containing protein</fullName>
    </recommendedName>
</protein>
<feature type="region of interest" description="Disordered" evidence="1">
    <location>
        <begin position="298"/>
        <end position="329"/>
    </location>
</feature>
<evidence type="ECO:0000313" key="4">
    <source>
        <dbReference type="Proteomes" id="UP000813444"/>
    </source>
</evidence>
<organism evidence="3 4">
    <name type="scientific">Stachybotrys elegans</name>
    <dbReference type="NCBI Taxonomy" id="80388"/>
    <lineage>
        <taxon>Eukaryota</taxon>
        <taxon>Fungi</taxon>
        <taxon>Dikarya</taxon>
        <taxon>Ascomycota</taxon>
        <taxon>Pezizomycotina</taxon>
        <taxon>Sordariomycetes</taxon>
        <taxon>Hypocreomycetidae</taxon>
        <taxon>Hypocreales</taxon>
        <taxon>Stachybotryaceae</taxon>
        <taxon>Stachybotrys</taxon>
    </lineage>
</organism>
<feature type="compositionally biased region" description="Basic and acidic residues" evidence="1">
    <location>
        <begin position="310"/>
        <end position="322"/>
    </location>
</feature>
<gene>
    <name evidence="3" type="ORF">B0I35DRAFT_477115</name>
</gene>
<proteinExistence type="predicted"/>
<sequence>MAGQKFYAVRQGRTKGIFLTWPECERQVKGVTCRFKSFKLCHEAMAWLAEAGVEPVIHNGASPPPSRPSPTTYRNYDSYEAKRPRAHRREKIKPEGARLEAAPAKKEPLRDDSPSRVLASVPQIQTSILSYFHRFENFKPDDKAAFEDEFSRCMSSQGVAPGTKEYRKERTTAIKEELQFHYSQTPTYEAHTDAEPDSRDTDIFSPKARLAIYQNMCKELGLEPRSTINACVRDLKTKVLVNIPDFIDARRTGRKIKVWDDFEAFRSYTLQDENRVDMQTAHSDGGFLSVLLRHLRDPEQSQTNRKRKCSRDSRDSRGEGMRGKRMRMA</sequence>
<comment type="caution">
    <text evidence="3">The sequence shown here is derived from an EMBL/GenBank/DDBJ whole genome shotgun (WGS) entry which is preliminary data.</text>
</comment>
<reference evidence="3" key="1">
    <citation type="journal article" date="2021" name="Nat. Commun.">
        <title>Genetic determinants of endophytism in the Arabidopsis root mycobiome.</title>
        <authorList>
            <person name="Mesny F."/>
            <person name="Miyauchi S."/>
            <person name="Thiergart T."/>
            <person name="Pickel B."/>
            <person name="Atanasova L."/>
            <person name="Karlsson M."/>
            <person name="Huettel B."/>
            <person name="Barry K.W."/>
            <person name="Haridas S."/>
            <person name="Chen C."/>
            <person name="Bauer D."/>
            <person name="Andreopoulos W."/>
            <person name="Pangilinan J."/>
            <person name="LaButti K."/>
            <person name="Riley R."/>
            <person name="Lipzen A."/>
            <person name="Clum A."/>
            <person name="Drula E."/>
            <person name="Henrissat B."/>
            <person name="Kohler A."/>
            <person name="Grigoriev I.V."/>
            <person name="Martin F.M."/>
            <person name="Hacquard S."/>
        </authorList>
    </citation>
    <scope>NUCLEOTIDE SEQUENCE</scope>
    <source>
        <strain evidence="3">MPI-CAGE-CH-0235</strain>
    </source>
</reference>
<evidence type="ECO:0000259" key="2">
    <source>
        <dbReference type="Pfam" id="PF01693"/>
    </source>
</evidence>
<dbReference type="InterPro" id="IPR009027">
    <property type="entry name" value="Ribosomal_bL9/RNase_H1_N"/>
</dbReference>
<name>A0A8K0WTA7_9HYPO</name>
<dbReference type="PANTHER" id="PTHR38846:SF1">
    <property type="entry name" value="C3H1-TYPE DOMAIN-CONTAINING PROTEIN"/>
    <property type="match status" value="1"/>
</dbReference>
<dbReference type="PANTHER" id="PTHR38846">
    <property type="entry name" value="C3H1-TYPE DOMAIN-CONTAINING PROTEIN"/>
    <property type="match status" value="1"/>
</dbReference>
<dbReference type="OrthoDB" id="6105938at2759"/>
<evidence type="ECO:0000256" key="1">
    <source>
        <dbReference type="SAM" id="MobiDB-lite"/>
    </source>
</evidence>
<feature type="region of interest" description="Disordered" evidence="1">
    <location>
        <begin position="58"/>
        <end position="116"/>
    </location>
</feature>
<evidence type="ECO:0000313" key="3">
    <source>
        <dbReference type="EMBL" id="KAH7323236.1"/>
    </source>
</evidence>
<dbReference type="Proteomes" id="UP000813444">
    <property type="component" value="Unassembled WGS sequence"/>
</dbReference>
<feature type="compositionally biased region" description="Basic and acidic residues" evidence="1">
    <location>
        <begin position="92"/>
        <end position="114"/>
    </location>
</feature>
<dbReference type="AlphaFoldDB" id="A0A8K0WTA7"/>
<dbReference type="Gene3D" id="3.40.970.10">
    <property type="entry name" value="Ribonuclease H1, N-terminal domain"/>
    <property type="match status" value="1"/>
</dbReference>
<dbReference type="InterPro" id="IPR037056">
    <property type="entry name" value="RNase_H1_N_sf"/>
</dbReference>
<dbReference type="SUPFAM" id="SSF55658">
    <property type="entry name" value="L9 N-domain-like"/>
    <property type="match status" value="1"/>
</dbReference>
<dbReference type="EMBL" id="JAGPNK010000004">
    <property type="protein sequence ID" value="KAH7323236.1"/>
    <property type="molecule type" value="Genomic_DNA"/>
</dbReference>
<feature type="domain" description="Ribonuclease H1 N-terminal" evidence="2">
    <location>
        <begin position="5"/>
        <end position="47"/>
    </location>
</feature>
<dbReference type="Pfam" id="PF01693">
    <property type="entry name" value="Cauli_VI"/>
    <property type="match status" value="1"/>
</dbReference>
<accession>A0A8K0WTA7</accession>
<dbReference type="InterPro" id="IPR011320">
    <property type="entry name" value="RNase_H1_N"/>
</dbReference>
<keyword evidence="4" id="KW-1185">Reference proteome</keyword>